<keyword evidence="6 7" id="KW-0472">Membrane</keyword>
<feature type="transmembrane region" description="Helical" evidence="7">
    <location>
        <begin position="290"/>
        <end position="312"/>
    </location>
</feature>
<dbReference type="PANTHER" id="PTHR42775:SF1">
    <property type="entry name" value="PERMEASE RV2963-RELATED"/>
    <property type="match status" value="1"/>
</dbReference>
<dbReference type="RefSeq" id="WP_271339225.1">
    <property type="nucleotide sequence ID" value="NZ_JAQKAB010000001.1"/>
</dbReference>
<feature type="transmembrane region" description="Helical" evidence="7">
    <location>
        <begin position="68"/>
        <end position="92"/>
    </location>
</feature>
<feature type="transmembrane region" description="Helical" evidence="7">
    <location>
        <begin position="263"/>
        <end position="283"/>
    </location>
</feature>
<evidence type="ECO:0000256" key="6">
    <source>
        <dbReference type="ARBA" id="ARBA00023136"/>
    </source>
</evidence>
<feature type="transmembrane region" description="Helical" evidence="7">
    <location>
        <begin position="130"/>
        <end position="149"/>
    </location>
</feature>
<keyword evidence="4 7" id="KW-0812">Transmembrane</keyword>
<evidence type="ECO:0000256" key="3">
    <source>
        <dbReference type="ARBA" id="ARBA00022475"/>
    </source>
</evidence>
<comment type="caution">
    <text evidence="8">The sequence shown here is derived from an EMBL/GenBank/DDBJ whole genome shotgun (WGS) entry which is preliminary data.</text>
</comment>
<dbReference type="PANTHER" id="PTHR42775">
    <property type="entry name" value="PERMEASE RV2963-RELATED"/>
    <property type="match status" value="1"/>
</dbReference>
<keyword evidence="5 7" id="KW-1133">Transmembrane helix</keyword>
<evidence type="ECO:0000256" key="1">
    <source>
        <dbReference type="ARBA" id="ARBA00004651"/>
    </source>
</evidence>
<evidence type="ECO:0000256" key="5">
    <source>
        <dbReference type="ARBA" id="ARBA00022989"/>
    </source>
</evidence>
<dbReference type="InterPro" id="IPR005524">
    <property type="entry name" value="DUF318"/>
</dbReference>
<dbReference type="InterPro" id="IPR053166">
    <property type="entry name" value="UPF0718_permease"/>
</dbReference>
<evidence type="ECO:0000256" key="7">
    <source>
        <dbReference type="SAM" id="Phobius"/>
    </source>
</evidence>
<dbReference type="Pfam" id="PF03773">
    <property type="entry name" value="ArsP_1"/>
    <property type="match status" value="1"/>
</dbReference>
<evidence type="ECO:0000313" key="9">
    <source>
        <dbReference type="Proteomes" id="UP001211894"/>
    </source>
</evidence>
<evidence type="ECO:0000256" key="4">
    <source>
        <dbReference type="ARBA" id="ARBA00022692"/>
    </source>
</evidence>
<protein>
    <submittedName>
        <fullName evidence="8">Permease</fullName>
    </submittedName>
</protein>
<evidence type="ECO:0000256" key="2">
    <source>
        <dbReference type="ARBA" id="ARBA00006386"/>
    </source>
</evidence>
<feature type="transmembrane region" description="Helical" evidence="7">
    <location>
        <begin position="227"/>
        <end position="251"/>
    </location>
</feature>
<comment type="similarity">
    <text evidence="2">Belongs to the UPF0718 family.</text>
</comment>
<name>A0ABT4WZ81_9BACI</name>
<dbReference type="EMBL" id="JAQKAB010000001">
    <property type="protein sequence ID" value="MDA7025359.1"/>
    <property type="molecule type" value="Genomic_DNA"/>
</dbReference>
<gene>
    <name evidence="8" type="ORF">PJ311_01890</name>
</gene>
<keyword evidence="3" id="KW-1003">Cell membrane</keyword>
<feature type="transmembrane region" description="Helical" evidence="7">
    <location>
        <begin position="26"/>
        <end position="48"/>
    </location>
</feature>
<reference evidence="8 9" key="1">
    <citation type="submission" date="2023-01" db="EMBL/GenBank/DDBJ databases">
        <title>Bacillus changyiensis sp. nov., isolated from a coastal deposit.</title>
        <authorList>
            <person name="Xiao G."/>
            <person name="Lai Q."/>
            <person name="Hu Z."/>
            <person name="Shao Z."/>
        </authorList>
    </citation>
    <scope>NUCLEOTIDE SEQUENCE [LARGE SCALE GENOMIC DNA]</scope>
    <source>
        <strain evidence="8 9">CLL-7-23</strain>
    </source>
</reference>
<accession>A0ABT4WZ81</accession>
<comment type="subcellular location">
    <subcellularLocation>
        <location evidence="1">Cell membrane</location>
        <topology evidence="1">Multi-pass membrane protein</topology>
    </subcellularLocation>
</comment>
<keyword evidence="9" id="KW-1185">Reference proteome</keyword>
<proteinExistence type="inferred from homology"/>
<feature type="transmembrane region" description="Helical" evidence="7">
    <location>
        <begin position="98"/>
        <end position="123"/>
    </location>
</feature>
<feature type="transmembrane region" description="Helical" evidence="7">
    <location>
        <begin position="199"/>
        <end position="220"/>
    </location>
</feature>
<sequence length="313" mass="34083">MFEQIGHLIAFELLHFQGRLGETVQFFVMDVTKIAVLLAIMVFVISYIRSFFPVESVRNYLTGKKKAVGYLGAAGLGVLSPYCSCSTIPFFIGFVEAGIPLGITFTFLVTSPIVNEVSLVLLVSMFGFKIAVLYVLAGITVALLAGLLIEKLHLEKYVQEYVYQIKQTEAATVVKLSHINRLKFALENVWSVIKKTGPYLLIGIGIAAGLHGYIPTDFIISVAGDSWYSPIVATLIGVPLYSNAIGTLPIIEVLVAKGMTMGTALAFMMSTVALSVPEGILLSRVLKKELVMIFFGIVSAGIILIGYLFHFLL</sequence>
<dbReference type="Proteomes" id="UP001211894">
    <property type="component" value="Unassembled WGS sequence"/>
</dbReference>
<evidence type="ECO:0000313" key="8">
    <source>
        <dbReference type="EMBL" id="MDA7025359.1"/>
    </source>
</evidence>
<organism evidence="8 9">
    <name type="scientific">Bacillus changyiensis</name>
    <dbReference type="NCBI Taxonomy" id="3004103"/>
    <lineage>
        <taxon>Bacteria</taxon>
        <taxon>Bacillati</taxon>
        <taxon>Bacillota</taxon>
        <taxon>Bacilli</taxon>
        <taxon>Bacillales</taxon>
        <taxon>Bacillaceae</taxon>
        <taxon>Bacillus</taxon>
    </lineage>
</organism>